<evidence type="ECO:0000313" key="3">
    <source>
        <dbReference type="Proteomes" id="UP000469523"/>
    </source>
</evidence>
<feature type="transmembrane region" description="Helical" evidence="1">
    <location>
        <begin position="12"/>
        <end position="30"/>
    </location>
</feature>
<dbReference type="AlphaFoldDB" id="A0A6N7XZG4"/>
<feature type="transmembrane region" description="Helical" evidence="1">
    <location>
        <begin position="109"/>
        <end position="128"/>
    </location>
</feature>
<keyword evidence="3" id="KW-1185">Reference proteome</keyword>
<feature type="transmembrane region" description="Helical" evidence="1">
    <location>
        <begin position="83"/>
        <end position="103"/>
    </location>
</feature>
<evidence type="ECO:0000313" key="2">
    <source>
        <dbReference type="EMBL" id="MSU02853.1"/>
    </source>
</evidence>
<dbReference type="InterPro" id="IPR045407">
    <property type="entry name" value="DUF6512"/>
</dbReference>
<organism evidence="2 3">
    <name type="scientific">Tissierella pigra</name>
    <dbReference type="NCBI Taxonomy" id="2607614"/>
    <lineage>
        <taxon>Bacteria</taxon>
        <taxon>Bacillati</taxon>
        <taxon>Bacillota</taxon>
        <taxon>Tissierellia</taxon>
        <taxon>Tissierellales</taxon>
        <taxon>Tissierellaceae</taxon>
        <taxon>Tissierella</taxon>
    </lineage>
</organism>
<gene>
    <name evidence="2" type="ORF">FYJ83_15425</name>
</gene>
<keyword evidence="1" id="KW-1133">Transmembrane helix</keyword>
<dbReference type="RefSeq" id="WP_154442075.1">
    <property type="nucleotide sequence ID" value="NZ_VUNQ01000045.1"/>
</dbReference>
<evidence type="ECO:0000256" key="1">
    <source>
        <dbReference type="SAM" id="Phobius"/>
    </source>
</evidence>
<dbReference type="Proteomes" id="UP000469523">
    <property type="component" value="Unassembled WGS sequence"/>
</dbReference>
<name>A0A6N7XZG4_9FIRM</name>
<feature type="transmembrane region" description="Helical" evidence="1">
    <location>
        <begin position="55"/>
        <end position="71"/>
    </location>
</feature>
<protein>
    <submittedName>
        <fullName evidence="2">Uncharacterized protein</fullName>
    </submittedName>
</protein>
<accession>A0A6N7XZG4</accession>
<reference evidence="2 3" key="1">
    <citation type="submission" date="2019-09" db="EMBL/GenBank/DDBJ databases">
        <title>In-depth cultivation of the pig gut microbiome towards novel bacterial diversity and tailored functional studies.</title>
        <authorList>
            <person name="Wylensek D."/>
            <person name="Hitch T.C.A."/>
            <person name="Clavel T."/>
        </authorList>
    </citation>
    <scope>NUCLEOTIDE SEQUENCE [LARGE SCALE GENOMIC DNA]</scope>
    <source>
        <strain evidence="2 3">WCA3-693-APC-4?</strain>
    </source>
</reference>
<keyword evidence="1" id="KW-0812">Transmembrane</keyword>
<sequence>MFDNYNNVKRWELWGILWIVLIGSLLHFTYEWSGNSYIVGSFSAVNESVWEHLKLGYFPLLLFSIVEYWFVRNKVRNFYFSKTIGIIAMELFIIISFYFYTAITNKPILFMDIGLFILGAIICQLISFKLMKLNIGKSSNIIWFSLFILIGCIFVSFTFYTPELPLFMDYNTKKYGV</sequence>
<proteinExistence type="predicted"/>
<comment type="caution">
    <text evidence="2">The sequence shown here is derived from an EMBL/GenBank/DDBJ whole genome shotgun (WGS) entry which is preliminary data.</text>
</comment>
<feature type="transmembrane region" description="Helical" evidence="1">
    <location>
        <begin position="140"/>
        <end position="160"/>
    </location>
</feature>
<dbReference type="EMBL" id="VUNQ01000045">
    <property type="protein sequence ID" value="MSU02853.1"/>
    <property type="molecule type" value="Genomic_DNA"/>
</dbReference>
<keyword evidence="1" id="KW-0472">Membrane</keyword>
<dbReference type="Pfam" id="PF20122">
    <property type="entry name" value="DUF6512"/>
    <property type="match status" value="1"/>
</dbReference>